<organism evidence="4 5">
    <name type="scientific">Candidatus Magnetoglobus multicellularis str. Araruama</name>
    <dbReference type="NCBI Taxonomy" id="890399"/>
    <lineage>
        <taxon>Bacteria</taxon>
        <taxon>Pseudomonadati</taxon>
        <taxon>Thermodesulfobacteriota</taxon>
        <taxon>Desulfobacteria</taxon>
        <taxon>Desulfobacterales</taxon>
        <taxon>Desulfobacteraceae</taxon>
        <taxon>Candidatus Magnetoglobus</taxon>
    </lineage>
</organism>
<evidence type="ECO:0000313" key="5">
    <source>
        <dbReference type="Proteomes" id="UP000189670"/>
    </source>
</evidence>
<evidence type="ECO:0000256" key="2">
    <source>
        <dbReference type="ARBA" id="ARBA00022729"/>
    </source>
</evidence>
<dbReference type="Gene3D" id="3.40.50.2300">
    <property type="match status" value="1"/>
</dbReference>
<dbReference type="SUPFAM" id="SSF53822">
    <property type="entry name" value="Periplasmic binding protein-like I"/>
    <property type="match status" value="1"/>
</dbReference>
<protein>
    <recommendedName>
        <fullName evidence="3">Leucine-binding protein domain-containing protein</fullName>
    </recommendedName>
</protein>
<sequence>MCLDQVNAAGGIFGKPVHLKLYDDRGDPKEARQIASSIVENQDIRLVLGHFFSSTSLAASQIYKKYGLPAITASATDPMVTQSNP</sequence>
<accession>A0A1V1P102</accession>
<comment type="similarity">
    <text evidence="1">Belongs to the leucine-binding protein family.</text>
</comment>
<dbReference type="InterPro" id="IPR028081">
    <property type="entry name" value="Leu-bd"/>
</dbReference>
<gene>
    <name evidence="4" type="ORF">OMM_10408</name>
</gene>
<dbReference type="Proteomes" id="UP000189670">
    <property type="component" value="Unassembled WGS sequence"/>
</dbReference>
<dbReference type="PANTHER" id="PTHR47151">
    <property type="entry name" value="LEU/ILE/VAL-BINDING ABC TRANSPORTER SUBUNIT"/>
    <property type="match status" value="1"/>
</dbReference>
<dbReference type="PANTHER" id="PTHR47151:SF2">
    <property type="entry name" value="AMINO ACID BINDING PROTEIN"/>
    <property type="match status" value="1"/>
</dbReference>
<name>A0A1V1P102_9BACT</name>
<evidence type="ECO:0000259" key="3">
    <source>
        <dbReference type="Pfam" id="PF13458"/>
    </source>
</evidence>
<dbReference type="AlphaFoldDB" id="A0A1V1P102"/>
<dbReference type="Pfam" id="PF13458">
    <property type="entry name" value="Peripla_BP_6"/>
    <property type="match status" value="1"/>
</dbReference>
<comment type="caution">
    <text evidence="4">The sequence shown here is derived from an EMBL/GenBank/DDBJ whole genome shotgun (WGS) entry which is preliminary data.</text>
</comment>
<keyword evidence="2" id="KW-0732">Signal</keyword>
<evidence type="ECO:0000313" key="4">
    <source>
        <dbReference type="EMBL" id="ETR68549.1"/>
    </source>
</evidence>
<dbReference type="EMBL" id="ATBP01000913">
    <property type="protein sequence ID" value="ETR68549.1"/>
    <property type="molecule type" value="Genomic_DNA"/>
</dbReference>
<reference evidence="5" key="1">
    <citation type="submission" date="2012-11" db="EMBL/GenBank/DDBJ databases">
        <authorList>
            <person name="Lucero-Rivera Y.E."/>
            <person name="Tovar-Ramirez D."/>
        </authorList>
    </citation>
    <scope>NUCLEOTIDE SEQUENCE [LARGE SCALE GENOMIC DNA]</scope>
    <source>
        <strain evidence="5">Araruama</strain>
    </source>
</reference>
<feature type="domain" description="Leucine-binding protein" evidence="3">
    <location>
        <begin position="2"/>
        <end position="81"/>
    </location>
</feature>
<proteinExistence type="inferred from homology"/>
<dbReference type="InterPro" id="IPR028082">
    <property type="entry name" value="Peripla_BP_I"/>
</dbReference>
<evidence type="ECO:0000256" key="1">
    <source>
        <dbReference type="ARBA" id="ARBA00010062"/>
    </source>
</evidence>